<dbReference type="AlphaFoldDB" id="A0A3N1XS92"/>
<dbReference type="Pfam" id="PF00932">
    <property type="entry name" value="LTD"/>
    <property type="match status" value="1"/>
</dbReference>
<comment type="caution">
    <text evidence="3">The sequence shown here is derived from an EMBL/GenBank/DDBJ whole genome shotgun (WGS) entry which is preliminary data.</text>
</comment>
<dbReference type="PROSITE" id="PS51841">
    <property type="entry name" value="LTD"/>
    <property type="match status" value="1"/>
</dbReference>
<dbReference type="InterPro" id="IPR001322">
    <property type="entry name" value="Lamin_tail_dom"/>
</dbReference>
<proteinExistence type="predicted"/>
<feature type="domain" description="LTD" evidence="2">
    <location>
        <begin position="11"/>
        <end position="134"/>
    </location>
</feature>
<evidence type="ECO:0000313" key="3">
    <source>
        <dbReference type="EMBL" id="ROR29506.1"/>
    </source>
</evidence>
<dbReference type="RefSeq" id="WP_170165122.1">
    <property type="nucleotide sequence ID" value="NZ_RJVI01000003.1"/>
</dbReference>
<evidence type="ECO:0000259" key="2">
    <source>
        <dbReference type="PROSITE" id="PS51841"/>
    </source>
</evidence>
<feature type="signal peptide" evidence="1">
    <location>
        <begin position="1"/>
        <end position="19"/>
    </location>
</feature>
<dbReference type="PANTHER" id="PTHR37397">
    <property type="entry name" value="SI:CH211-183D21.1"/>
    <property type="match status" value="1"/>
</dbReference>
<dbReference type="InterPro" id="IPR036415">
    <property type="entry name" value="Lamin_tail_dom_sf"/>
</dbReference>
<evidence type="ECO:0000313" key="4">
    <source>
        <dbReference type="Proteomes" id="UP000276634"/>
    </source>
</evidence>
<dbReference type="SUPFAM" id="SSF74853">
    <property type="entry name" value="Lamin A/C globular tail domain"/>
    <property type="match status" value="1"/>
</dbReference>
<dbReference type="Proteomes" id="UP000276634">
    <property type="component" value="Unassembled WGS sequence"/>
</dbReference>
<feature type="chain" id="PRO_5018259362" evidence="1">
    <location>
        <begin position="20"/>
        <end position="196"/>
    </location>
</feature>
<sequence>MRRSLLPLALVLGLAARTAAGTVLISEIDYDQPGADEAEFIELHNPDGAAASLDGHVLELVNGADGSVYRSAALDGLTIAAGGFLVLCGNPARVPTCDLDIGPATHLIQNGPDAARLVAAGLVLDAVAWEGVVAGLASIGSDDPAVADLALARIPAAGGPFRPTRATPGGAPLPLPPPWALLATGLLLMPRARDRG</sequence>
<keyword evidence="4" id="KW-1185">Reference proteome</keyword>
<evidence type="ECO:0000256" key="1">
    <source>
        <dbReference type="SAM" id="SignalP"/>
    </source>
</evidence>
<protein>
    <submittedName>
        <fullName evidence="3">Lamin tail-like protein</fullName>
    </submittedName>
</protein>
<organism evidence="3 4">
    <name type="scientific">Inmirania thermothiophila</name>
    <dbReference type="NCBI Taxonomy" id="1750597"/>
    <lineage>
        <taxon>Bacteria</taxon>
        <taxon>Pseudomonadati</taxon>
        <taxon>Pseudomonadota</taxon>
        <taxon>Gammaproteobacteria</taxon>
        <taxon>Chromatiales</taxon>
        <taxon>Ectothiorhodospiraceae</taxon>
        <taxon>Inmirania</taxon>
    </lineage>
</organism>
<accession>A0A3N1XS92</accession>
<dbReference type="EMBL" id="RJVI01000003">
    <property type="protein sequence ID" value="ROR29506.1"/>
    <property type="molecule type" value="Genomic_DNA"/>
</dbReference>
<dbReference type="PANTHER" id="PTHR37397:SF1">
    <property type="entry name" value="LTD DOMAIN-CONTAINING PROTEIN"/>
    <property type="match status" value="1"/>
</dbReference>
<gene>
    <name evidence="3" type="ORF">EDC57_2176</name>
</gene>
<reference evidence="3 4" key="1">
    <citation type="submission" date="2018-11" db="EMBL/GenBank/DDBJ databases">
        <title>Genomic Encyclopedia of Type Strains, Phase IV (KMG-IV): sequencing the most valuable type-strain genomes for metagenomic binning, comparative biology and taxonomic classification.</title>
        <authorList>
            <person name="Goeker M."/>
        </authorList>
    </citation>
    <scope>NUCLEOTIDE SEQUENCE [LARGE SCALE GENOMIC DNA]</scope>
    <source>
        <strain evidence="3 4">DSM 100275</strain>
    </source>
</reference>
<name>A0A3N1XS92_9GAMM</name>
<keyword evidence="1" id="KW-0732">Signal</keyword>